<dbReference type="RefSeq" id="WP_208174428.1">
    <property type="nucleotide sequence ID" value="NZ_JAGETZ010000003.1"/>
</dbReference>
<accession>A0ABS3QC25</accession>
<gene>
    <name evidence="2" type="ORF">J4E00_06965</name>
</gene>
<dbReference type="Proteomes" id="UP000664369">
    <property type="component" value="Unassembled WGS sequence"/>
</dbReference>
<name>A0ABS3QC25_9BACT</name>
<keyword evidence="1" id="KW-0472">Membrane</keyword>
<comment type="caution">
    <text evidence="2">The sequence shown here is derived from an EMBL/GenBank/DDBJ whole genome shotgun (WGS) entry which is preliminary data.</text>
</comment>
<evidence type="ECO:0008006" key="4">
    <source>
        <dbReference type="Google" id="ProtNLM"/>
    </source>
</evidence>
<protein>
    <recommendedName>
        <fullName evidence="4">Lipoprotein</fullName>
    </recommendedName>
</protein>
<keyword evidence="1" id="KW-0812">Transmembrane</keyword>
<evidence type="ECO:0000313" key="2">
    <source>
        <dbReference type="EMBL" id="MBO2008788.1"/>
    </source>
</evidence>
<keyword evidence="1" id="KW-1133">Transmembrane helix</keyword>
<keyword evidence="3" id="KW-1185">Reference proteome</keyword>
<organism evidence="2 3">
    <name type="scientific">Hymenobacter negativus</name>
    <dbReference type="NCBI Taxonomy" id="2795026"/>
    <lineage>
        <taxon>Bacteria</taxon>
        <taxon>Pseudomonadati</taxon>
        <taxon>Bacteroidota</taxon>
        <taxon>Cytophagia</taxon>
        <taxon>Cytophagales</taxon>
        <taxon>Hymenobacteraceae</taxon>
        <taxon>Hymenobacter</taxon>
    </lineage>
</organism>
<evidence type="ECO:0000256" key="1">
    <source>
        <dbReference type="SAM" id="Phobius"/>
    </source>
</evidence>
<sequence length="175" mass="20007">MHDFPPFCWLSSRVLAVGACLCVLTGCAFYQGLLGYPTQPRLREFTLYNPRFQAEHASVLTQHDLPFTGFYYRPVPSTALNSPSYSYLKFREDGSFFTAFMPVPPEQFRLTAPVDNLGYLVLSGDSARYELKSAIDHAGITGTFRFYGDSLWMVEQPTRRKDKPNRLVYQRHATN</sequence>
<dbReference type="EMBL" id="JAGETZ010000003">
    <property type="protein sequence ID" value="MBO2008788.1"/>
    <property type="molecule type" value="Genomic_DNA"/>
</dbReference>
<reference evidence="2 3" key="1">
    <citation type="submission" date="2021-03" db="EMBL/GenBank/DDBJ databases">
        <authorList>
            <person name="Kim M.K."/>
        </authorList>
    </citation>
    <scope>NUCLEOTIDE SEQUENCE [LARGE SCALE GENOMIC DNA]</scope>
    <source>
        <strain evidence="2 3">BT442</strain>
    </source>
</reference>
<evidence type="ECO:0000313" key="3">
    <source>
        <dbReference type="Proteomes" id="UP000664369"/>
    </source>
</evidence>
<proteinExistence type="predicted"/>
<feature type="transmembrane region" description="Helical" evidence="1">
    <location>
        <begin position="12"/>
        <end position="33"/>
    </location>
</feature>